<dbReference type="KEGG" id="vg:65118111"/>
<keyword evidence="1" id="KW-0378">Hydrolase</keyword>
<dbReference type="Proteomes" id="UP000290498">
    <property type="component" value="Segment"/>
</dbReference>
<evidence type="ECO:0000313" key="1">
    <source>
        <dbReference type="EMBL" id="QAU03732.1"/>
    </source>
</evidence>
<keyword evidence="1" id="KW-0255">Endonuclease</keyword>
<protein>
    <submittedName>
        <fullName evidence="1">Homing endonuclease</fullName>
    </submittedName>
</protein>
<accession>A0A410T598</accession>
<dbReference type="GeneID" id="65118111"/>
<dbReference type="EMBL" id="MK234886">
    <property type="protein sequence ID" value="QAU03732.1"/>
    <property type="molecule type" value="Genomic_DNA"/>
</dbReference>
<proteinExistence type="predicted"/>
<keyword evidence="2" id="KW-1185">Reference proteome</keyword>
<keyword evidence="1" id="KW-0540">Nuclease</keyword>
<reference evidence="1 2" key="1">
    <citation type="submission" date="2018-11" db="EMBL/GenBank/DDBJ databases">
        <authorList>
            <person name="Ji L."/>
        </authorList>
    </citation>
    <scope>NUCLEOTIDE SEQUENCE [LARGE SCALE GENOMIC DNA]</scope>
</reference>
<organism evidence="1 2">
    <name type="scientific">Escherichia phage AnYang</name>
    <dbReference type="NCBI Taxonomy" id="2499909"/>
    <lineage>
        <taxon>Viruses</taxon>
        <taxon>Duplodnaviria</taxon>
        <taxon>Heunggongvirae</taxon>
        <taxon>Uroviricota</taxon>
        <taxon>Caudoviricetes</taxon>
        <taxon>Pantevenvirales</taxon>
        <taxon>Straboviridae</taxon>
        <taxon>Tevenvirinae</taxon>
        <taxon>Dhakavirus</taxon>
        <taxon>Dhakavirus anyang</taxon>
    </lineage>
</organism>
<evidence type="ECO:0000313" key="2">
    <source>
        <dbReference type="Proteomes" id="UP000290498"/>
    </source>
</evidence>
<sequence>MLKTLQGRTVAIKAKFYRTYLIKIRTPKGVFWYGGKHETFILNPNKDRYPGSGKILWNMYKKYGLKYKIRWFVGHQNLEESFNHERLLIAKIREKHPNECLNILPGGAGSEGHKWTEEQCIEHKLRLNKPETKIKMRKAQAIAQNRPERKARQSEIMKEFYENGGNKLISEATSKAQRTAPHWHEPLKSEIYNIWLSLGKPTTGPVVKELKGKYDVTASALKNLIYSFRDI</sequence>
<dbReference type="GO" id="GO:0004519">
    <property type="term" value="F:endonuclease activity"/>
    <property type="evidence" value="ECO:0007669"/>
    <property type="project" value="UniProtKB-KW"/>
</dbReference>
<name>A0A410T598_9CAUD</name>
<dbReference type="RefSeq" id="YP_010100417.1">
    <property type="nucleotide sequence ID" value="NC_055782.1"/>
</dbReference>